<dbReference type="RefSeq" id="XP_008603638.1">
    <property type="nucleotide sequence ID" value="XM_008605416.1"/>
</dbReference>
<protein>
    <submittedName>
        <fullName evidence="1">Uncharacterized protein</fullName>
    </submittedName>
</protein>
<gene>
    <name evidence="1" type="ORF">BBA_10319</name>
</gene>
<dbReference type="EMBL" id="JH725277">
    <property type="protein sequence ID" value="EJP60732.1"/>
    <property type="molecule type" value="Genomic_DNA"/>
</dbReference>
<sequence length="220" mass="24473">MDAKRDVDRYFPFDCTRAKLPLGFSERQRFNGEEPPKYDMLDSKNSKPNVCASYNIRGGKAGETVQWLDAAEEPKLTTSADGQVTAQENQPAALRLQQQCADIGRLIFFECRRKSGEVDECYQQFREAFENCLDPSIQSLPFVSSKVMSDTDQPSIADRVCISNDKPISNHCLGQGTPSLPHTPITIVAHRLTSNQSPYIKATGMRGPLMPASKVLKISL</sequence>
<organism evidence="1 2">
    <name type="scientific">Beauveria bassiana (strain ARSEF 2860)</name>
    <name type="common">White muscardine disease fungus</name>
    <name type="synonym">Tritirachium shiotae</name>
    <dbReference type="NCBI Taxonomy" id="655819"/>
    <lineage>
        <taxon>Eukaryota</taxon>
        <taxon>Fungi</taxon>
        <taxon>Dikarya</taxon>
        <taxon>Ascomycota</taxon>
        <taxon>Pezizomycotina</taxon>
        <taxon>Sordariomycetes</taxon>
        <taxon>Hypocreomycetidae</taxon>
        <taxon>Hypocreales</taxon>
        <taxon>Cordycipitaceae</taxon>
        <taxon>Beauveria</taxon>
    </lineage>
</organism>
<proteinExistence type="predicted"/>
<dbReference type="AlphaFoldDB" id="J4UEP6"/>
<keyword evidence="2" id="KW-1185">Reference proteome</keyword>
<evidence type="ECO:0000313" key="2">
    <source>
        <dbReference type="Proteomes" id="UP000002762"/>
    </source>
</evidence>
<dbReference type="GeneID" id="19893331"/>
<accession>J4UEP6</accession>
<reference evidence="1 2" key="1">
    <citation type="journal article" date="2012" name="Sci. Rep.">
        <title>Genomic perspectives on the evolution of fungal entomopathogenicity in Beauveria bassiana.</title>
        <authorList>
            <person name="Xiao G."/>
            <person name="Ying S.H."/>
            <person name="Zheng P."/>
            <person name="Wang Z.L."/>
            <person name="Zhang S."/>
            <person name="Xie X.Q."/>
            <person name="Shang Y."/>
            <person name="St Leger R.J."/>
            <person name="Zhao G.P."/>
            <person name="Wang C."/>
            <person name="Feng M.G."/>
        </authorList>
    </citation>
    <scope>NUCLEOTIDE SEQUENCE [LARGE SCALE GENOMIC DNA]</scope>
    <source>
        <strain evidence="1 2">ARSEF 2860</strain>
    </source>
</reference>
<dbReference type="Proteomes" id="UP000002762">
    <property type="component" value="Unassembled WGS sequence"/>
</dbReference>
<name>J4UEP6_BEAB2</name>
<dbReference type="InParanoid" id="J4UEP6"/>
<dbReference type="HOGENOM" id="CLU_1255781_0_0_1"/>
<evidence type="ECO:0000313" key="1">
    <source>
        <dbReference type="EMBL" id="EJP60732.1"/>
    </source>
</evidence>